<dbReference type="Gene3D" id="2.40.50.140">
    <property type="entry name" value="Nucleic acid-binding proteins"/>
    <property type="match status" value="1"/>
</dbReference>
<comment type="similarity">
    <text evidence="13">Belongs to the class-I aminoacyl-tRNA synthetase family. MetG type 2A subfamily.</text>
</comment>
<feature type="domain" description="TRNA-binding" evidence="14">
    <location>
        <begin position="532"/>
        <end position="632"/>
    </location>
</feature>
<dbReference type="CDD" id="cd00814">
    <property type="entry name" value="MetRS_core"/>
    <property type="match status" value="1"/>
</dbReference>
<evidence type="ECO:0000256" key="12">
    <source>
        <dbReference type="ARBA" id="ARBA00047364"/>
    </source>
</evidence>
<dbReference type="InterPro" id="IPR033911">
    <property type="entry name" value="MetRS_core"/>
</dbReference>
<keyword evidence="13" id="KW-0479">Metal-binding</keyword>
<dbReference type="GO" id="GO:0005737">
    <property type="term" value="C:cytoplasm"/>
    <property type="evidence" value="ECO:0007669"/>
    <property type="project" value="UniProtKB-SubCell"/>
</dbReference>
<name>A0A0S3QSE3_THET7</name>
<evidence type="ECO:0000256" key="2">
    <source>
        <dbReference type="ARBA" id="ARBA00004496"/>
    </source>
</evidence>
<dbReference type="KEGG" id="ttk:TST_0428"/>
<sequence length="632" mass="72778">MKKFYVTTPIYYVNDVPHLGHAYTTIAADVLARYKRLKGYDVFFLTGTDEHGQKIEKSAKTKGMTPKELADSVVVNFKRLWERLNISYDHFIRTTDDYHERVVQEIFQKLYDKGDIYLGEYEGWYCTPCESFWSKSQLVEEKFCPDCGRPVERLREKSYFFRLSAYQDRLLEFYEKNPDFVLPEFRMNEVKSFVKQGLEDISISRTTFKWGIPVPFDKDHVIYVWFDALFNYISGVGYGTDEEKFRKFWPADVHIIGKDILRFHAIYWPAFLMAAGFELPKRVFAHGWWTVEGRKMSKSLRNVVDPNRLIDSYGADAVRYFLLREVPFGLDGDFSHKALVHRINGDLANDLGNLLYRVLTMTIKYAGGKIPNPTDSRDKELEELAINTIEILDSFLEKQAFNRALEAIWELIRAANKYVDVKAPWSLNKEGKTEELSNVLYNLLETLRIVAVLLYPYMPSKMAIMLEQLGCEVQPKEQDLGWGRIKVGAEVKKGEPLFPKLDEERIVQQIEQEVAQAEGNEMEQVPEITIEDFAKVNIIVAKVLEAERVSNTDKLLKLVVDTGTEKRTVVAGIGAQYAPEDVVGKKVLYLSNLKPKKLRGIMSQGMILAASKDGKLYLPEFSEETPVGAQVR</sequence>
<proteinExistence type="inferred from homology"/>
<dbReference type="InterPro" id="IPR012340">
    <property type="entry name" value="NA-bd_OB-fold"/>
</dbReference>
<dbReference type="GO" id="GO:0004825">
    <property type="term" value="F:methionine-tRNA ligase activity"/>
    <property type="evidence" value="ECO:0007669"/>
    <property type="project" value="UniProtKB-UniRule"/>
</dbReference>
<evidence type="ECO:0000313" key="15">
    <source>
        <dbReference type="EMBL" id="BAT71236.1"/>
    </source>
</evidence>
<protein>
    <recommendedName>
        <fullName evidence="13">Methionine--tRNA ligase</fullName>
        <ecNumber evidence="13">6.1.1.10</ecNumber>
    </recommendedName>
    <alternativeName>
        <fullName evidence="13">Methionyl-tRNA synthetase</fullName>
        <shortName evidence="13">MetRS</shortName>
    </alternativeName>
</protein>
<dbReference type="EC" id="6.1.1.10" evidence="13"/>
<accession>A0A0S3QSE3</accession>
<evidence type="ECO:0000256" key="4">
    <source>
        <dbReference type="ARBA" id="ARBA00022490"/>
    </source>
</evidence>
<evidence type="ECO:0000256" key="7">
    <source>
        <dbReference type="ARBA" id="ARBA00022741"/>
    </source>
</evidence>
<feature type="binding site" evidence="13">
    <location>
        <position position="147"/>
    </location>
    <ligand>
        <name>Zn(2+)</name>
        <dbReference type="ChEBI" id="CHEBI:29105"/>
    </ligand>
</feature>
<dbReference type="Pfam" id="PF01588">
    <property type="entry name" value="tRNA_bind"/>
    <property type="match status" value="1"/>
</dbReference>
<comment type="cofactor">
    <cofactor evidence="13">
        <name>Zn(2+)</name>
        <dbReference type="ChEBI" id="CHEBI:29105"/>
    </cofactor>
    <text evidence="13">Binds 1 zinc ion per subunit.</text>
</comment>
<dbReference type="InterPro" id="IPR041872">
    <property type="entry name" value="Anticodon_Met"/>
</dbReference>
<dbReference type="SUPFAM" id="SSF50249">
    <property type="entry name" value="Nucleic acid-binding proteins"/>
    <property type="match status" value="1"/>
</dbReference>
<comment type="caution">
    <text evidence="13">Lacks conserved residue(s) required for the propagation of feature annotation.</text>
</comment>
<evidence type="ECO:0000259" key="14">
    <source>
        <dbReference type="PROSITE" id="PS50886"/>
    </source>
</evidence>
<comment type="subcellular location">
    <subcellularLocation>
        <location evidence="2 13">Cytoplasm</location>
    </subcellularLocation>
</comment>
<feature type="binding site" evidence="13">
    <location>
        <position position="126"/>
    </location>
    <ligand>
        <name>Zn(2+)</name>
        <dbReference type="ChEBI" id="CHEBI:29105"/>
    </ligand>
</feature>
<dbReference type="CDD" id="cd07957">
    <property type="entry name" value="Anticodon_Ia_Met"/>
    <property type="match status" value="1"/>
</dbReference>
<dbReference type="NCBIfam" id="TIGR00398">
    <property type="entry name" value="metG"/>
    <property type="match status" value="1"/>
</dbReference>
<evidence type="ECO:0000256" key="11">
    <source>
        <dbReference type="ARBA" id="ARBA00023146"/>
    </source>
</evidence>
<dbReference type="GO" id="GO:0005524">
    <property type="term" value="F:ATP binding"/>
    <property type="evidence" value="ECO:0007669"/>
    <property type="project" value="UniProtKB-UniRule"/>
</dbReference>
<evidence type="ECO:0000256" key="3">
    <source>
        <dbReference type="ARBA" id="ARBA00011738"/>
    </source>
</evidence>
<comment type="catalytic activity">
    <reaction evidence="12 13">
        <text>tRNA(Met) + L-methionine + ATP = L-methionyl-tRNA(Met) + AMP + diphosphate</text>
        <dbReference type="Rhea" id="RHEA:13481"/>
        <dbReference type="Rhea" id="RHEA-COMP:9667"/>
        <dbReference type="Rhea" id="RHEA-COMP:9698"/>
        <dbReference type="ChEBI" id="CHEBI:30616"/>
        <dbReference type="ChEBI" id="CHEBI:33019"/>
        <dbReference type="ChEBI" id="CHEBI:57844"/>
        <dbReference type="ChEBI" id="CHEBI:78442"/>
        <dbReference type="ChEBI" id="CHEBI:78530"/>
        <dbReference type="ChEBI" id="CHEBI:456215"/>
        <dbReference type="EC" id="6.1.1.10"/>
    </reaction>
</comment>
<keyword evidence="13" id="KW-0862">Zinc</keyword>
<keyword evidence="6 13" id="KW-0436">Ligase</keyword>
<feature type="short sequence motif" description="'KMSKS' region" evidence="13">
    <location>
        <begin position="295"/>
        <end position="299"/>
    </location>
</feature>
<dbReference type="STRING" id="1298851.TST_0428"/>
<dbReference type="PANTHER" id="PTHR43326:SF1">
    <property type="entry name" value="METHIONINE--TRNA LIGASE, MITOCHONDRIAL"/>
    <property type="match status" value="1"/>
</dbReference>
<gene>
    <name evidence="13 15" type="primary">metG</name>
    <name evidence="15" type="ORF">TST_0428</name>
</gene>
<dbReference type="InterPro" id="IPR014729">
    <property type="entry name" value="Rossmann-like_a/b/a_fold"/>
</dbReference>
<dbReference type="InterPro" id="IPR015413">
    <property type="entry name" value="Methionyl/Leucyl_tRNA_Synth"/>
</dbReference>
<dbReference type="GO" id="GO:0006431">
    <property type="term" value="P:methionyl-tRNA aminoacylation"/>
    <property type="evidence" value="ECO:0007669"/>
    <property type="project" value="UniProtKB-UniRule"/>
</dbReference>
<evidence type="ECO:0000256" key="13">
    <source>
        <dbReference type="HAMAP-Rule" id="MF_01228"/>
    </source>
</evidence>
<keyword evidence="9 13" id="KW-0694">RNA-binding</keyword>
<dbReference type="GO" id="GO:0046872">
    <property type="term" value="F:metal ion binding"/>
    <property type="evidence" value="ECO:0007669"/>
    <property type="project" value="UniProtKB-KW"/>
</dbReference>
<evidence type="ECO:0000313" key="16">
    <source>
        <dbReference type="Proteomes" id="UP000063234"/>
    </source>
</evidence>
<dbReference type="OrthoDB" id="9810191at2"/>
<dbReference type="PROSITE" id="PS50886">
    <property type="entry name" value="TRBD"/>
    <property type="match status" value="1"/>
</dbReference>
<dbReference type="InterPro" id="IPR002547">
    <property type="entry name" value="tRNA-bd_dom"/>
</dbReference>
<feature type="short sequence motif" description="'HIGH' region" evidence="13">
    <location>
        <begin position="11"/>
        <end position="21"/>
    </location>
</feature>
<keyword evidence="5 13" id="KW-0820">tRNA-binding</keyword>
<dbReference type="PRINTS" id="PR01041">
    <property type="entry name" value="TRNASYNTHMET"/>
</dbReference>
<evidence type="ECO:0000256" key="6">
    <source>
        <dbReference type="ARBA" id="ARBA00022598"/>
    </source>
</evidence>
<dbReference type="Gene3D" id="1.10.730.10">
    <property type="entry name" value="Isoleucyl-tRNA Synthetase, Domain 1"/>
    <property type="match status" value="1"/>
</dbReference>
<feature type="binding site" evidence="13">
    <location>
        <position position="144"/>
    </location>
    <ligand>
        <name>Zn(2+)</name>
        <dbReference type="ChEBI" id="CHEBI:29105"/>
    </ligand>
</feature>
<dbReference type="NCBIfam" id="NF008900">
    <property type="entry name" value="PRK12267.1"/>
    <property type="match status" value="1"/>
</dbReference>
<dbReference type="InterPro" id="IPR004495">
    <property type="entry name" value="Met-tRNA-synth_bsu_C"/>
</dbReference>
<dbReference type="SUPFAM" id="SSF47323">
    <property type="entry name" value="Anticodon-binding domain of a subclass of class I aminoacyl-tRNA synthetases"/>
    <property type="match status" value="1"/>
</dbReference>
<keyword evidence="16" id="KW-1185">Reference proteome</keyword>
<keyword evidence="7 13" id="KW-0547">Nucleotide-binding</keyword>
<dbReference type="InterPro" id="IPR023457">
    <property type="entry name" value="Met-tRNA_synth_2"/>
</dbReference>
<dbReference type="RefSeq" id="WP_068549155.1">
    <property type="nucleotide sequence ID" value="NZ_AP013035.1"/>
</dbReference>
<dbReference type="NCBIfam" id="TIGR00399">
    <property type="entry name" value="metG_C_term"/>
    <property type="match status" value="1"/>
</dbReference>
<dbReference type="InterPro" id="IPR009080">
    <property type="entry name" value="tRNAsynth_Ia_anticodon-bd"/>
</dbReference>
<organism evidence="15 16">
    <name type="scientific">Thermosulfidibacter takaii (strain DSM 17441 / JCM 13301 / NBRC 103674 / ABI70S6)</name>
    <dbReference type="NCBI Taxonomy" id="1298851"/>
    <lineage>
        <taxon>Bacteria</taxon>
        <taxon>Pseudomonadati</taxon>
        <taxon>Thermosulfidibacterota</taxon>
        <taxon>Thermosulfidibacteria</taxon>
        <taxon>Thermosulfidibacterales</taxon>
        <taxon>Thermosulfidibacteraceae</taxon>
    </lineage>
</organism>
<dbReference type="AlphaFoldDB" id="A0A0S3QSE3"/>
<reference evidence="16" key="1">
    <citation type="journal article" date="2018" name="Science">
        <title>A primordial and reversible TCA cycle in a facultatively chemolithoautotrophic thermophile.</title>
        <authorList>
            <person name="Nunoura T."/>
            <person name="Chikaraishi Y."/>
            <person name="Izaki R."/>
            <person name="Suwa T."/>
            <person name="Sato T."/>
            <person name="Harada T."/>
            <person name="Mori K."/>
            <person name="Kato Y."/>
            <person name="Miyazaki M."/>
            <person name="Shimamura S."/>
            <person name="Yanagawa K."/>
            <person name="Shuto A."/>
            <person name="Ohkouchi N."/>
            <person name="Fujita N."/>
            <person name="Takaki Y."/>
            <person name="Atomi H."/>
            <person name="Takai K."/>
        </authorList>
    </citation>
    <scope>NUCLEOTIDE SEQUENCE [LARGE SCALE GENOMIC DNA]</scope>
    <source>
        <strain evidence="16">DSM 17441 / JCM 13301 / NBRC 103674 / ABI70S6</strain>
    </source>
</reference>
<dbReference type="FunFam" id="2.40.50.140:FF:000042">
    <property type="entry name" value="Methionine--tRNA ligase"/>
    <property type="match status" value="1"/>
</dbReference>
<dbReference type="InterPro" id="IPR014758">
    <property type="entry name" value="Met-tRNA_synth"/>
</dbReference>
<dbReference type="FunFam" id="2.170.220.10:FF:000002">
    <property type="entry name" value="Methionine--tRNA ligase"/>
    <property type="match status" value="1"/>
</dbReference>
<evidence type="ECO:0000256" key="5">
    <source>
        <dbReference type="ARBA" id="ARBA00022555"/>
    </source>
</evidence>
<keyword evidence="11 13" id="KW-0030">Aminoacyl-tRNA synthetase</keyword>
<dbReference type="PANTHER" id="PTHR43326">
    <property type="entry name" value="METHIONYL-TRNA SYNTHETASE"/>
    <property type="match status" value="1"/>
</dbReference>
<dbReference type="SUPFAM" id="SSF52374">
    <property type="entry name" value="Nucleotidylyl transferase"/>
    <property type="match status" value="1"/>
</dbReference>
<dbReference type="Gene3D" id="3.40.50.620">
    <property type="entry name" value="HUPs"/>
    <property type="match status" value="1"/>
</dbReference>
<dbReference type="Proteomes" id="UP000063234">
    <property type="component" value="Chromosome"/>
</dbReference>
<keyword evidence="8 13" id="KW-0067">ATP-binding</keyword>
<keyword evidence="10 13" id="KW-0648">Protein biosynthesis</keyword>
<dbReference type="EMBL" id="AP013035">
    <property type="protein sequence ID" value="BAT71236.1"/>
    <property type="molecule type" value="Genomic_DNA"/>
</dbReference>
<evidence type="ECO:0000256" key="10">
    <source>
        <dbReference type="ARBA" id="ARBA00022917"/>
    </source>
</evidence>
<keyword evidence="4 13" id="KW-0963">Cytoplasm</keyword>
<dbReference type="HAMAP" id="MF_01228">
    <property type="entry name" value="Met_tRNA_synth_type2"/>
    <property type="match status" value="1"/>
</dbReference>
<dbReference type="Pfam" id="PF09334">
    <property type="entry name" value="tRNA-synt_1g"/>
    <property type="match status" value="2"/>
</dbReference>
<dbReference type="PATRIC" id="fig|1298851.3.peg.438"/>
<dbReference type="CDD" id="cd02800">
    <property type="entry name" value="tRNA_bind_EcMetRS_like"/>
    <property type="match status" value="1"/>
</dbReference>
<evidence type="ECO:0000256" key="9">
    <source>
        <dbReference type="ARBA" id="ARBA00022884"/>
    </source>
</evidence>
<comment type="function">
    <text evidence="1 13">Is required not only for elongation of protein synthesis but also for the initiation of all mRNA translation through initiator tRNA(fMet) aminoacylation.</text>
</comment>
<dbReference type="Pfam" id="PF19303">
    <property type="entry name" value="Anticodon_3"/>
    <property type="match status" value="1"/>
</dbReference>
<evidence type="ECO:0000256" key="1">
    <source>
        <dbReference type="ARBA" id="ARBA00003314"/>
    </source>
</evidence>
<comment type="subunit">
    <text evidence="3 13">Homodimer.</text>
</comment>
<dbReference type="Gene3D" id="2.170.220.10">
    <property type="match status" value="1"/>
</dbReference>
<dbReference type="GO" id="GO:0000049">
    <property type="term" value="F:tRNA binding"/>
    <property type="evidence" value="ECO:0007669"/>
    <property type="project" value="UniProtKB-UniRule"/>
</dbReference>
<feature type="binding site" evidence="13">
    <location>
        <position position="129"/>
    </location>
    <ligand>
        <name>Zn(2+)</name>
        <dbReference type="ChEBI" id="CHEBI:29105"/>
    </ligand>
</feature>
<evidence type="ECO:0000256" key="8">
    <source>
        <dbReference type="ARBA" id="ARBA00022840"/>
    </source>
</evidence>